<keyword evidence="1" id="KW-1185">Reference proteome</keyword>
<dbReference type="AlphaFoldDB" id="A0A5S6QZK5"/>
<dbReference type="WBParaSite" id="TMUE_3000012685.1">
    <property type="protein sequence ID" value="TMUE_3000012685.1"/>
    <property type="gene ID" value="WBGene00292476"/>
</dbReference>
<sequence>MAVCSRVVGMSSNCAVGLQKRLREVAAESLLRVRLVIGGPGLTVELDETAFSKRKYQRSSGSLGACAVRPENASLCWSATVVARP</sequence>
<evidence type="ECO:0000313" key="2">
    <source>
        <dbReference type="WBParaSite" id="TMUE_3000012685.1"/>
    </source>
</evidence>
<accession>A0A5S6QZK5</accession>
<proteinExistence type="predicted"/>
<protein>
    <submittedName>
        <fullName evidence="2">Uncharacterized protein</fullName>
    </submittedName>
</protein>
<dbReference type="Proteomes" id="UP000046395">
    <property type="component" value="Unassembled WGS sequence"/>
</dbReference>
<name>A0A5S6QZK5_TRIMR</name>
<reference evidence="2" key="1">
    <citation type="submission" date="2019-12" db="UniProtKB">
        <authorList>
            <consortium name="WormBaseParasite"/>
        </authorList>
    </citation>
    <scope>IDENTIFICATION</scope>
</reference>
<organism evidence="1 2">
    <name type="scientific">Trichuris muris</name>
    <name type="common">Mouse whipworm</name>
    <dbReference type="NCBI Taxonomy" id="70415"/>
    <lineage>
        <taxon>Eukaryota</taxon>
        <taxon>Metazoa</taxon>
        <taxon>Ecdysozoa</taxon>
        <taxon>Nematoda</taxon>
        <taxon>Enoplea</taxon>
        <taxon>Dorylaimia</taxon>
        <taxon>Trichinellida</taxon>
        <taxon>Trichuridae</taxon>
        <taxon>Trichuris</taxon>
    </lineage>
</organism>
<evidence type="ECO:0000313" key="1">
    <source>
        <dbReference type="Proteomes" id="UP000046395"/>
    </source>
</evidence>